<keyword evidence="7" id="KW-1185">Reference proteome</keyword>
<keyword evidence="1 2" id="KW-0175">Coiled coil</keyword>
<evidence type="ECO:0000259" key="4">
    <source>
        <dbReference type="PROSITE" id="PS51776"/>
    </source>
</evidence>
<feature type="coiled-coil region" evidence="2">
    <location>
        <begin position="298"/>
        <end position="325"/>
    </location>
</feature>
<reference evidence="6" key="1">
    <citation type="submission" date="2021-02" db="EMBL/GenBank/DDBJ databases">
        <authorList>
            <person name="Nowell W R."/>
        </authorList>
    </citation>
    <scope>NUCLEOTIDE SEQUENCE</scope>
    <source>
        <strain evidence="6">Ploen Becks lab</strain>
    </source>
</reference>
<dbReference type="InterPro" id="IPR051241">
    <property type="entry name" value="DZIP_RILPL"/>
</dbReference>
<evidence type="ECO:0000313" key="7">
    <source>
        <dbReference type="Proteomes" id="UP000663879"/>
    </source>
</evidence>
<proteinExistence type="predicted"/>
<evidence type="ECO:0000256" key="3">
    <source>
        <dbReference type="SAM" id="MobiDB-lite"/>
    </source>
</evidence>
<dbReference type="PROSITE" id="PS51776">
    <property type="entry name" value="RH1"/>
    <property type="match status" value="1"/>
</dbReference>
<feature type="domain" description="RH2" evidence="5">
    <location>
        <begin position="290"/>
        <end position="361"/>
    </location>
</feature>
<dbReference type="Gene3D" id="1.20.58.1770">
    <property type="match status" value="1"/>
</dbReference>
<evidence type="ECO:0000259" key="5">
    <source>
        <dbReference type="PROSITE" id="PS51777"/>
    </source>
</evidence>
<protein>
    <submittedName>
        <fullName evidence="6">Uncharacterized protein</fullName>
    </submittedName>
</protein>
<dbReference type="GO" id="GO:0031267">
    <property type="term" value="F:small GTPase binding"/>
    <property type="evidence" value="ECO:0007669"/>
    <property type="project" value="TreeGrafter"/>
</dbReference>
<dbReference type="PROSITE" id="PS51777">
    <property type="entry name" value="RH2"/>
    <property type="match status" value="1"/>
</dbReference>
<dbReference type="Pfam" id="PF09744">
    <property type="entry name" value="RH1"/>
    <property type="match status" value="1"/>
</dbReference>
<dbReference type="EMBL" id="CAJNOC010002347">
    <property type="protein sequence ID" value="CAF0927869.1"/>
    <property type="molecule type" value="Genomic_DNA"/>
</dbReference>
<sequence length="368" mass="43414">MFRKDLFDKTMETKYLNYSLADLYEDAAIIGSEFQKIISNYGSDVLKDLMPKVISVLELIETLTIKSEKEFEEIEELRNKINNFEMEKATRNNQRDDFEKELEEIDEKWKQETFKLINVINKLKDENKRLYESLDQTRNLENISTEQIVIKQEEFDYISQIKEENLKLKEVVRLKERELEQNNLHNQDLVKQIEGLNSSILNLRRKQIIAQNQIEKLVKTKAEVECALTEKEHQLNLIKDKLKIKDVSDIIEEKNVFEKDSTISIVESNEEKISKDLTNMLIYDANDPNRPRFTANELQKVLSEKNELSIRLDQTKEELEQLKNKDLNNLPKNVEEVQGPINREPDEKLHKSSKNSPSGIKRLLAKFR</sequence>
<feature type="domain" description="RH1" evidence="4">
    <location>
        <begin position="6"/>
        <end position="94"/>
    </location>
</feature>
<gene>
    <name evidence="6" type="ORF">OXX778_LOCUS12742</name>
</gene>
<dbReference type="Proteomes" id="UP000663879">
    <property type="component" value="Unassembled WGS sequence"/>
</dbReference>
<dbReference type="PANTHER" id="PTHR21502">
    <property type="entry name" value="ZINC FINGER PROTEIN DZIP1"/>
    <property type="match status" value="1"/>
</dbReference>
<dbReference type="InterPro" id="IPR034743">
    <property type="entry name" value="RH1"/>
</dbReference>
<accession>A0A814BJT3</accession>
<feature type="region of interest" description="Disordered" evidence="3">
    <location>
        <begin position="329"/>
        <end position="368"/>
    </location>
</feature>
<dbReference type="SUPFAM" id="SSF161256">
    <property type="entry name" value="RILP dimerisation region"/>
    <property type="match status" value="1"/>
</dbReference>
<evidence type="ECO:0000256" key="1">
    <source>
        <dbReference type="ARBA" id="ARBA00023054"/>
    </source>
</evidence>
<comment type="caution">
    <text evidence="6">The sequence shown here is derived from an EMBL/GenBank/DDBJ whole genome shotgun (WGS) entry which is preliminary data.</text>
</comment>
<evidence type="ECO:0000256" key="2">
    <source>
        <dbReference type="SAM" id="Coils"/>
    </source>
</evidence>
<dbReference type="PANTHER" id="PTHR21502:SF4">
    <property type="entry name" value="RILP-LIKE PROTEIN HOMOLOG"/>
    <property type="match status" value="1"/>
</dbReference>
<dbReference type="GO" id="GO:0036064">
    <property type="term" value="C:ciliary basal body"/>
    <property type="evidence" value="ECO:0007669"/>
    <property type="project" value="TreeGrafter"/>
</dbReference>
<dbReference type="GO" id="GO:0060271">
    <property type="term" value="P:cilium assembly"/>
    <property type="evidence" value="ECO:0007669"/>
    <property type="project" value="TreeGrafter"/>
</dbReference>
<evidence type="ECO:0000313" key="6">
    <source>
        <dbReference type="EMBL" id="CAF0927869.1"/>
    </source>
</evidence>
<feature type="coiled-coil region" evidence="2">
    <location>
        <begin position="60"/>
        <end position="234"/>
    </location>
</feature>
<dbReference type="InterPro" id="IPR034744">
    <property type="entry name" value="RH2"/>
</dbReference>
<name>A0A814BJT3_9BILA</name>
<dbReference type="OrthoDB" id="10069524at2759"/>
<dbReference type="AlphaFoldDB" id="A0A814BJT3"/>
<dbReference type="GO" id="GO:0005737">
    <property type="term" value="C:cytoplasm"/>
    <property type="evidence" value="ECO:0007669"/>
    <property type="project" value="TreeGrafter"/>
</dbReference>
<dbReference type="GO" id="GO:0051959">
    <property type="term" value="F:dynein light intermediate chain binding"/>
    <property type="evidence" value="ECO:0007669"/>
    <property type="project" value="TreeGrafter"/>
</dbReference>
<organism evidence="6 7">
    <name type="scientific">Brachionus calyciflorus</name>
    <dbReference type="NCBI Taxonomy" id="104777"/>
    <lineage>
        <taxon>Eukaryota</taxon>
        <taxon>Metazoa</taxon>
        <taxon>Spiralia</taxon>
        <taxon>Gnathifera</taxon>
        <taxon>Rotifera</taxon>
        <taxon>Eurotatoria</taxon>
        <taxon>Monogononta</taxon>
        <taxon>Pseudotrocha</taxon>
        <taxon>Ploima</taxon>
        <taxon>Brachionidae</taxon>
        <taxon>Brachionus</taxon>
    </lineage>
</organism>